<evidence type="ECO:0000256" key="1">
    <source>
        <dbReference type="SAM" id="Phobius"/>
    </source>
</evidence>
<sequence>MIINSLVLVCIEEFKSFFNFLLLFIGEFSALSSLRFLQTKLISQRQTHGFSLNLHTVIKIKLKY</sequence>
<keyword evidence="1" id="KW-1133">Transmembrane helix</keyword>
<feature type="transmembrane region" description="Helical" evidence="1">
    <location>
        <begin position="17"/>
        <end position="37"/>
    </location>
</feature>
<evidence type="ECO:0000313" key="3">
    <source>
        <dbReference type="Proteomes" id="UP000008144"/>
    </source>
</evidence>
<reference evidence="3" key="1">
    <citation type="journal article" date="2002" name="Science">
        <title>The draft genome of Ciona intestinalis: insights into chordate and vertebrate origins.</title>
        <authorList>
            <person name="Dehal P."/>
            <person name="Satou Y."/>
            <person name="Campbell R.K."/>
            <person name="Chapman J."/>
            <person name="Degnan B."/>
            <person name="De Tomaso A."/>
            <person name="Davidson B."/>
            <person name="Di Gregorio A."/>
            <person name="Gelpke M."/>
            <person name="Goodstein D.M."/>
            <person name="Harafuji N."/>
            <person name="Hastings K.E."/>
            <person name="Ho I."/>
            <person name="Hotta K."/>
            <person name="Huang W."/>
            <person name="Kawashima T."/>
            <person name="Lemaire P."/>
            <person name="Martinez D."/>
            <person name="Meinertzhagen I.A."/>
            <person name="Necula S."/>
            <person name="Nonaka M."/>
            <person name="Putnam N."/>
            <person name="Rash S."/>
            <person name="Saiga H."/>
            <person name="Satake M."/>
            <person name="Terry A."/>
            <person name="Yamada L."/>
            <person name="Wang H.G."/>
            <person name="Awazu S."/>
            <person name="Azumi K."/>
            <person name="Boore J."/>
            <person name="Branno M."/>
            <person name="Chin-Bow S."/>
            <person name="DeSantis R."/>
            <person name="Doyle S."/>
            <person name="Francino P."/>
            <person name="Keys D.N."/>
            <person name="Haga S."/>
            <person name="Hayashi H."/>
            <person name="Hino K."/>
            <person name="Imai K.S."/>
            <person name="Inaba K."/>
            <person name="Kano S."/>
            <person name="Kobayashi K."/>
            <person name="Kobayashi M."/>
            <person name="Lee B.I."/>
            <person name="Makabe K.W."/>
            <person name="Manohar C."/>
            <person name="Matassi G."/>
            <person name="Medina M."/>
            <person name="Mochizuki Y."/>
            <person name="Mount S."/>
            <person name="Morishita T."/>
            <person name="Miura S."/>
            <person name="Nakayama A."/>
            <person name="Nishizaka S."/>
            <person name="Nomoto H."/>
            <person name="Ohta F."/>
            <person name="Oishi K."/>
            <person name="Rigoutsos I."/>
            <person name="Sano M."/>
            <person name="Sasaki A."/>
            <person name="Sasakura Y."/>
            <person name="Shoguchi E."/>
            <person name="Shin-i T."/>
            <person name="Spagnuolo A."/>
            <person name="Stainier D."/>
            <person name="Suzuki M.M."/>
            <person name="Tassy O."/>
            <person name="Takatori N."/>
            <person name="Tokuoka M."/>
            <person name="Yagi K."/>
            <person name="Yoshizaki F."/>
            <person name="Wada S."/>
            <person name="Zhang C."/>
            <person name="Hyatt P.D."/>
            <person name="Larimer F."/>
            <person name="Detter C."/>
            <person name="Doggett N."/>
            <person name="Glavina T."/>
            <person name="Hawkins T."/>
            <person name="Richardson P."/>
            <person name="Lucas S."/>
            <person name="Kohara Y."/>
            <person name="Levine M."/>
            <person name="Satoh N."/>
            <person name="Rokhsar D.S."/>
        </authorList>
    </citation>
    <scope>NUCLEOTIDE SEQUENCE [LARGE SCALE GENOMIC DNA]</scope>
</reference>
<proteinExistence type="predicted"/>
<keyword evidence="1" id="KW-0472">Membrane</keyword>
<dbReference type="AlphaFoldDB" id="H2Y101"/>
<accession>H2Y101</accession>
<evidence type="ECO:0000313" key="2">
    <source>
        <dbReference type="Ensembl" id="ENSCINP00000035585.1"/>
    </source>
</evidence>
<dbReference type="Proteomes" id="UP000008144">
    <property type="component" value="Chromosome 12"/>
</dbReference>
<dbReference type="EMBL" id="EAAA01001043">
    <property type="status" value="NOT_ANNOTATED_CDS"/>
    <property type="molecule type" value="Genomic_DNA"/>
</dbReference>
<reference evidence="2" key="3">
    <citation type="submission" date="2025-08" db="UniProtKB">
        <authorList>
            <consortium name="Ensembl"/>
        </authorList>
    </citation>
    <scope>IDENTIFICATION</scope>
</reference>
<name>H2Y101_CIOIN</name>
<dbReference type="HOGENOM" id="CLU_2866961_0_0_1"/>
<dbReference type="InParanoid" id="H2Y101"/>
<reference evidence="2" key="2">
    <citation type="journal article" date="2008" name="Genome Biol.">
        <title>Improved genome assembly and evidence-based global gene model set for the chordate Ciona intestinalis: new insight into intron and operon populations.</title>
        <authorList>
            <person name="Satou Y."/>
            <person name="Mineta K."/>
            <person name="Ogasawara M."/>
            <person name="Sasakura Y."/>
            <person name="Shoguchi E."/>
            <person name="Ueno K."/>
            <person name="Yamada L."/>
            <person name="Matsumoto J."/>
            <person name="Wasserscheid J."/>
            <person name="Dewar K."/>
            <person name="Wiley G.B."/>
            <person name="Macmil S.L."/>
            <person name="Roe B.A."/>
            <person name="Zeller R.W."/>
            <person name="Hastings K.E."/>
            <person name="Lemaire P."/>
            <person name="Lindquist E."/>
            <person name="Endo T."/>
            <person name="Hotta K."/>
            <person name="Inaba K."/>
        </authorList>
    </citation>
    <scope>NUCLEOTIDE SEQUENCE [LARGE SCALE GENOMIC DNA]</scope>
    <source>
        <strain evidence="2">wild type</strain>
    </source>
</reference>
<reference evidence="2" key="4">
    <citation type="submission" date="2025-09" db="UniProtKB">
        <authorList>
            <consortium name="Ensembl"/>
        </authorList>
    </citation>
    <scope>IDENTIFICATION</scope>
</reference>
<organism evidence="2 3">
    <name type="scientific">Ciona intestinalis</name>
    <name type="common">Transparent sea squirt</name>
    <name type="synonym">Ascidia intestinalis</name>
    <dbReference type="NCBI Taxonomy" id="7719"/>
    <lineage>
        <taxon>Eukaryota</taxon>
        <taxon>Metazoa</taxon>
        <taxon>Chordata</taxon>
        <taxon>Tunicata</taxon>
        <taxon>Ascidiacea</taxon>
        <taxon>Phlebobranchia</taxon>
        <taxon>Cionidae</taxon>
        <taxon>Ciona</taxon>
    </lineage>
</organism>
<keyword evidence="1" id="KW-0812">Transmembrane</keyword>
<keyword evidence="3" id="KW-1185">Reference proteome</keyword>
<protein>
    <submittedName>
        <fullName evidence="2">Uncharacterized protein</fullName>
    </submittedName>
</protein>
<dbReference type="Ensembl" id="ENSCINT00000034787.1">
    <property type="protein sequence ID" value="ENSCINP00000035585.1"/>
    <property type="gene ID" value="ENSCING00000021230.1"/>
</dbReference>